<accession>A0A7Y7E6H7</accession>
<dbReference type="EMBL" id="JABBXF010000016">
    <property type="protein sequence ID" value="NVK77880.1"/>
    <property type="molecule type" value="Genomic_DNA"/>
</dbReference>
<protein>
    <submittedName>
        <fullName evidence="2">SRPBCC family protein</fullName>
    </submittedName>
</protein>
<dbReference type="SUPFAM" id="SSF55961">
    <property type="entry name" value="Bet v1-like"/>
    <property type="match status" value="1"/>
</dbReference>
<dbReference type="InterPro" id="IPR005031">
    <property type="entry name" value="COQ10_START"/>
</dbReference>
<dbReference type="RefSeq" id="WP_171079655.1">
    <property type="nucleotide sequence ID" value="NZ_BNBU01000003.1"/>
</dbReference>
<keyword evidence="3" id="KW-1185">Reference proteome</keyword>
<name>A0A7Y7E6H7_STRMO</name>
<evidence type="ECO:0000259" key="1">
    <source>
        <dbReference type="Pfam" id="PF03364"/>
    </source>
</evidence>
<proteinExistence type="predicted"/>
<reference evidence="2 3" key="1">
    <citation type="submission" date="2020-04" db="EMBL/GenBank/DDBJ databases">
        <title>Draft Genome Sequence of Streptomyces morookaense DSM 40503, an 8-azaguanine-producing strain.</title>
        <authorList>
            <person name="Qi J."/>
            <person name="Gao J.-M."/>
        </authorList>
    </citation>
    <scope>NUCLEOTIDE SEQUENCE [LARGE SCALE GENOMIC DNA]</scope>
    <source>
        <strain evidence="2 3">DSM 40503</strain>
    </source>
</reference>
<gene>
    <name evidence="2" type="ORF">HG542_09400</name>
</gene>
<sequence length="147" mass="16320">MRSVELEFRAAGASAQEAYERVRDFARYPELVATVRKVTVHPAEAGSPLLSDWEVDFRNGVLCWSEEDVFDDTALTITFSQTEGDFETFDGQWEIRADGAGASAVRFSAKFDFGLPSLAGIIDPVAERVLRETITDILRALLDQEAN</sequence>
<evidence type="ECO:0000313" key="2">
    <source>
        <dbReference type="EMBL" id="NVK77880.1"/>
    </source>
</evidence>
<evidence type="ECO:0000313" key="3">
    <source>
        <dbReference type="Proteomes" id="UP000587462"/>
    </source>
</evidence>
<comment type="caution">
    <text evidence="2">The sequence shown here is derived from an EMBL/GenBank/DDBJ whole genome shotgun (WGS) entry which is preliminary data.</text>
</comment>
<dbReference type="Pfam" id="PF03364">
    <property type="entry name" value="Polyketide_cyc"/>
    <property type="match status" value="1"/>
</dbReference>
<feature type="domain" description="Coenzyme Q-binding protein COQ10 START" evidence="1">
    <location>
        <begin position="12"/>
        <end position="136"/>
    </location>
</feature>
<dbReference type="Gene3D" id="3.30.530.20">
    <property type="match status" value="1"/>
</dbReference>
<dbReference type="AlphaFoldDB" id="A0A7Y7E6H7"/>
<dbReference type="Proteomes" id="UP000587462">
    <property type="component" value="Unassembled WGS sequence"/>
</dbReference>
<dbReference type="InterPro" id="IPR023393">
    <property type="entry name" value="START-like_dom_sf"/>
</dbReference>
<organism evidence="2 3">
    <name type="scientific">Streptomyces morookaense</name>
    <name type="common">Streptoverticillium morookaense</name>
    <dbReference type="NCBI Taxonomy" id="1970"/>
    <lineage>
        <taxon>Bacteria</taxon>
        <taxon>Bacillati</taxon>
        <taxon>Actinomycetota</taxon>
        <taxon>Actinomycetes</taxon>
        <taxon>Kitasatosporales</taxon>
        <taxon>Streptomycetaceae</taxon>
        <taxon>Streptomyces</taxon>
    </lineage>
</organism>